<dbReference type="InterPro" id="IPR041966">
    <property type="entry name" value="LOTUS-like"/>
</dbReference>
<sequence length="358" mass="41089">MNQEMANEKAFGEIVKAIHHLIEAKRGPSTLEQILRDYRLIKGKQVAYQKLGYKSEKDLLEASRQFSMKEKNGKLFIDIKKPKRKVLKSVKAKSATSIKTVKFDDLKDLLQSRKDLEKEGMLMIKKFDELKLNDKKPNKETEKHPIENELKAMRSKVKTKIVSTKKPLVPKISKSDMVLNYKSNEKISSTKPTQRQQLLNGKIKLDKAAEKTQTLTNEDKVKPRSNYSTPLTRISTLSSPLMKGSDGAFNYLELHLVHILHTKVSCHPNGFDADRLPEWYERTFDRPIENDWFDLIKRSRKFAQEKMNDSTILYALNDDEIASDVEETGPLDKELSSAAIEEPKSPKLNNNDQTENSA</sequence>
<name>A0A1B0A178_GLOPL</name>
<dbReference type="Gene3D" id="3.30.420.610">
    <property type="entry name" value="LOTUS domain-like"/>
    <property type="match status" value="1"/>
</dbReference>
<feature type="compositionally biased region" description="Polar residues" evidence="1">
    <location>
        <begin position="347"/>
        <end position="358"/>
    </location>
</feature>
<accession>A0A1B0A178</accession>
<organism evidence="3 4">
    <name type="scientific">Glossina pallidipes</name>
    <name type="common">Tsetse fly</name>
    <dbReference type="NCBI Taxonomy" id="7398"/>
    <lineage>
        <taxon>Eukaryota</taxon>
        <taxon>Metazoa</taxon>
        <taxon>Ecdysozoa</taxon>
        <taxon>Arthropoda</taxon>
        <taxon>Hexapoda</taxon>
        <taxon>Insecta</taxon>
        <taxon>Pterygota</taxon>
        <taxon>Neoptera</taxon>
        <taxon>Endopterygota</taxon>
        <taxon>Diptera</taxon>
        <taxon>Brachycera</taxon>
        <taxon>Muscomorpha</taxon>
        <taxon>Hippoboscoidea</taxon>
        <taxon>Glossinidae</taxon>
        <taxon>Glossina</taxon>
    </lineage>
</organism>
<dbReference type="InterPro" id="IPR025605">
    <property type="entry name" value="OST-HTH/LOTUS_dom"/>
</dbReference>
<reference evidence="4" key="1">
    <citation type="submission" date="2014-03" db="EMBL/GenBank/DDBJ databases">
        <authorList>
            <person name="Aksoy S."/>
            <person name="Warren W."/>
            <person name="Wilson R.K."/>
        </authorList>
    </citation>
    <scope>NUCLEOTIDE SEQUENCE [LARGE SCALE GENOMIC DNA]</scope>
    <source>
        <strain evidence="4">IAEA</strain>
    </source>
</reference>
<dbReference type="AlphaFoldDB" id="A0A1B0A178"/>
<feature type="domain" description="HTH OST-type" evidence="2">
    <location>
        <begin position="14"/>
        <end position="73"/>
    </location>
</feature>
<dbReference type="EnsemblMetazoa" id="GPAI031329-RA">
    <property type="protein sequence ID" value="GPAI031329-PA"/>
    <property type="gene ID" value="GPAI031329"/>
</dbReference>
<dbReference type="STRING" id="7398.A0A1B0A178"/>
<reference evidence="3" key="2">
    <citation type="submission" date="2020-05" db="UniProtKB">
        <authorList>
            <consortium name="EnsemblMetazoa"/>
        </authorList>
    </citation>
    <scope>IDENTIFICATION</scope>
    <source>
        <strain evidence="3">IAEA</strain>
    </source>
</reference>
<dbReference type="Proteomes" id="UP000092445">
    <property type="component" value="Unassembled WGS sequence"/>
</dbReference>
<evidence type="ECO:0000313" key="3">
    <source>
        <dbReference type="EnsemblMetazoa" id="GPAI031329-PA"/>
    </source>
</evidence>
<proteinExistence type="predicted"/>
<keyword evidence="4" id="KW-1185">Reference proteome</keyword>
<protein>
    <submittedName>
        <fullName evidence="3">HTH OST-type domain-containing protein</fullName>
    </submittedName>
</protein>
<evidence type="ECO:0000256" key="1">
    <source>
        <dbReference type="SAM" id="MobiDB-lite"/>
    </source>
</evidence>
<dbReference type="VEuPathDB" id="VectorBase:GPAI031329"/>
<evidence type="ECO:0000313" key="4">
    <source>
        <dbReference type="Proteomes" id="UP000092445"/>
    </source>
</evidence>
<feature type="region of interest" description="Disordered" evidence="1">
    <location>
        <begin position="325"/>
        <end position="358"/>
    </location>
</feature>
<feature type="compositionally biased region" description="Basic and acidic residues" evidence="1">
    <location>
        <begin position="330"/>
        <end position="345"/>
    </location>
</feature>
<evidence type="ECO:0000259" key="2">
    <source>
        <dbReference type="Pfam" id="PF12872"/>
    </source>
</evidence>
<dbReference type="Pfam" id="PF12872">
    <property type="entry name" value="OST-HTH"/>
    <property type="match status" value="1"/>
</dbReference>